<feature type="compositionally biased region" description="Basic and acidic residues" evidence="1">
    <location>
        <begin position="144"/>
        <end position="156"/>
    </location>
</feature>
<name>A0A4U1EWV8_MONMO</name>
<organism evidence="2 3">
    <name type="scientific">Monodon monoceros</name>
    <name type="common">Narwhal</name>
    <name type="synonym">Ceratodon monodon</name>
    <dbReference type="NCBI Taxonomy" id="40151"/>
    <lineage>
        <taxon>Eukaryota</taxon>
        <taxon>Metazoa</taxon>
        <taxon>Chordata</taxon>
        <taxon>Craniata</taxon>
        <taxon>Vertebrata</taxon>
        <taxon>Euteleostomi</taxon>
        <taxon>Mammalia</taxon>
        <taxon>Eutheria</taxon>
        <taxon>Laurasiatheria</taxon>
        <taxon>Artiodactyla</taxon>
        <taxon>Whippomorpha</taxon>
        <taxon>Cetacea</taxon>
        <taxon>Odontoceti</taxon>
        <taxon>Monodontidae</taxon>
        <taxon>Monodon</taxon>
    </lineage>
</organism>
<comment type="caution">
    <text evidence="2">The sequence shown here is derived from an EMBL/GenBank/DDBJ whole genome shotgun (WGS) entry which is preliminary data.</text>
</comment>
<reference evidence="3" key="1">
    <citation type="journal article" date="2019" name="IScience">
        <title>Narwhal Genome Reveals Long-Term Low Genetic Diversity despite Current Large Abundance Size.</title>
        <authorList>
            <person name="Westbury M.V."/>
            <person name="Petersen B."/>
            <person name="Garde E."/>
            <person name="Heide-Jorgensen M.P."/>
            <person name="Lorenzen E.D."/>
        </authorList>
    </citation>
    <scope>NUCLEOTIDE SEQUENCE [LARGE SCALE GENOMIC DNA]</scope>
</reference>
<feature type="region of interest" description="Disordered" evidence="1">
    <location>
        <begin position="53"/>
        <end position="165"/>
    </location>
</feature>
<dbReference type="Proteomes" id="UP000308365">
    <property type="component" value="Unassembled WGS sequence"/>
</dbReference>
<sequence length="217" mass="23264">TFPQGTSAPCLACRSTAQDSPQDWLLPRRWNSLPNLPVNHEATGKWPADISFQPEGWRLAGPSPGPHDRPGPATPLRPPATGSAQPAEDSAARPRTLLLPCGTCSQRPSRGSDQHGHSGARAAPQELPQGRARAYNPLTSVSPEKLDTQGPPEDKMTLSTVTPRPWEASDTPCCFTLAFPRDGAPLARHKALTLKGLAWPAFGPREGRRAMSTPPAR</sequence>
<accession>A0A4U1EWV8</accession>
<dbReference type="AlphaFoldDB" id="A0A4U1EWV8"/>
<feature type="non-terminal residue" evidence="2">
    <location>
        <position position="217"/>
    </location>
</feature>
<protein>
    <submittedName>
        <fullName evidence="2">Uncharacterized protein</fullName>
    </submittedName>
</protein>
<gene>
    <name evidence="2" type="ORF">EI555_010511</name>
</gene>
<evidence type="ECO:0000313" key="2">
    <source>
        <dbReference type="EMBL" id="TKC41183.1"/>
    </source>
</evidence>
<evidence type="ECO:0000313" key="3">
    <source>
        <dbReference type="Proteomes" id="UP000308365"/>
    </source>
</evidence>
<proteinExistence type="predicted"/>
<dbReference type="EMBL" id="RWIC01000667">
    <property type="protein sequence ID" value="TKC41183.1"/>
    <property type="molecule type" value="Genomic_DNA"/>
</dbReference>
<feature type="non-terminal residue" evidence="2">
    <location>
        <position position="1"/>
    </location>
</feature>
<evidence type="ECO:0000256" key="1">
    <source>
        <dbReference type="SAM" id="MobiDB-lite"/>
    </source>
</evidence>